<feature type="domain" description="NlpC/P60" evidence="5">
    <location>
        <begin position="199"/>
        <end position="314"/>
    </location>
</feature>
<evidence type="ECO:0000256" key="4">
    <source>
        <dbReference type="ARBA" id="ARBA00022807"/>
    </source>
</evidence>
<comment type="similarity">
    <text evidence="1">Belongs to the peptidase C40 family.</text>
</comment>
<evidence type="ECO:0000313" key="7">
    <source>
        <dbReference type="Proteomes" id="UP000551501"/>
    </source>
</evidence>
<evidence type="ECO:0000256" key="2">
    <source>
        <dbReference type="ARBA" id="ARBA00022670"/>
    </source>
</evidence>
<evidence type="ECO:0000259" key="5">
    <source>
        <dbReference type="PROSITE" id="PS51935"/>
    </source>
</evidence>
<organism evidence="6 7">
    <name type="scientific">Gordonia humi</name>
    <dbReference type="NCBI Taxonomy" id="686429"/>
    <lineage>
        <taxon>Bacteria</taxon>
        <taxon>Bacillati</taxon>
        <taxon>Actinomycetota</taxon>
        <taxon>Actinomycetes</taxon>
        <taxon>Mycobacteriales</taxon>
        <taxon>Gordoniaceae</taxon>
        <taxon>Gordonia</taxon>
    </lineage>
</organism>
<dbReference type="GO" id="GO:0006508">
    <property type="term" value="P:proteolysis"/>
    <property type="evidence" value="ECO:0007669"/>
    <property type="project" value="UniProtKB-KW"/>
</dbReference>
<dbReference type="PROSITE" id="PS51935">
    <property type="entry name" value="NLPC_P60"/>
    <property type="match status" value="1"/>
</dbReference>
<gene>
    <name evidence="6" type="ORF">BKA16_002237</name>
</gene>
<dbReference type="PANTHER" id="PTHR47359">
    <property type="entry name" value="PEPTIDOGLYCAN DL-ENDOPEPTIDASE CWLO"/>
    <property type="match status" value="1"/>
</dbReference>
<evidence type="ECO:0000313" key="6">
    <source>
        <dbReference type="EMBL" id="MBB4135685.1"/>
    </source>
</evidence>
<dbReference type="EMBL" id="JACIFP010000001">
    <property type="protein sequence ID" value="MBB4135685.1"/>
    <property type="molecule type" value="Genomic_DNA"/>
</dbReference>
<dbReference type="AlphaFoldDB" id="A0A840ES63"/>
<dbReference type="InterPro" id="IPR000064">
    <property type="entry name" value="NLP_P60_dom"/>
</dbReference>
<keyword evidence="3 6" id="KW-0378">Hydrolase</keyword>
<dbReference type="InterPro" id="IPR038765">
    <property type="entry name" value="Papain-like_cys_pep_sf"/>
</dbReference>
<dbReference type="GO" id="GO:0008234">
    <property type="term" value="F:cysteine-type peptidase activity"/>
    <property type="evidence" value="ECO:0007669"/>
    <property type="project" value="UniProtKB-KW"/>
</dbReference>
<proteinExistence type="inferred from homology"/>
<dbReference type="RefSeq" id="WP_343067373.1">
    <property type="nucleotide sequence ID" value="NZ_BAABHL010000122.1"/>
</dbReference>
<dbReference type="Gene3D" id="3.90.1720.10">
    <property type="entry name" value="endopeptidase domain like (from Nostoc punctiforme)"/>
    <property type="match status" value="1"/>
</dbReference>
<dbReference type="InterPro" id="IPR051794">
    <property type="entry name" value="PG_Endopeptidase_C40"/>
</dbReference>
<protein>
    <submittedName>
        <fullName evidence="6">Cell wall-associated NlpC family hydrolase</fullName>
    </submittedName>
</protein>
<reference evidence="6 7" key="1">
    <citation type="submission" date="2020-08" db="EMBL/GenBank/DDBJ databases">
        <title>Sequencing the genomes of 1000 actinobacteria strains.</title>
        <authorList>
            <person name="Klenk H.-P."/>
        </authorList>
    </citation>
    <scope>NUCLEOTIDE SEQUENCE [LARGE SCALE GENOMIC DNA]</scope>
    <source>
        <strain evidence="6 7">DSM 45298</strain>
    </source>
</reference>
<comment type="caution">
    <text evidence="6">The sequence shown here is derived from an EMBL/GenBank/DDBJ whole genome shotgun (WGS) entry which is preliminary data.</text>
</comment>
<keyword evidence="4" id="KW-0788">Thiol protease</keyword>
<dbReference type="Pfam" id="PF00877">
    <property type="entry name" value="NLPC_P60"/>
    <property type="match status" value="1"/>
</dbReference>
<sequence>MSAALLIAPLKMLVSVLGTGVLPPGATTALADAESTLGAASDESSGTARAVRAGWYGDGGDAVSAVAAELGNADTAAARSGVDVASTIETAAGHVRTANTALNALVDSFVTAASAVPAAATPAGLAVLIPLALDHIARGVQVIQTAQTQLDADTAALGRHQAPAEVVTTEAGGPTAATAGAEGGVAITLPDGSTSYAPNETAATAVRAALSVRGTPYVWGGTTTDGFDCSGLTQWAYHQAGVDLPRLAQEQDTAGAAVAQSDLMPGDLAVWSGHVAMYIGNGQYVETGGDPVGVTPLYTNNPGQSFEGFYRPRT</sequence>
<keyword evidence="2" id="KW-0645">Protease</keyword>
<accession>A0A840ES63</accession>
<dbReference type="Proteomes" id="UP000551501">
    <property type="component" value="Unassembled WGS sequence"/>
</dbReference>
<name>A0A840ES63_9ACTN</name>
<dbReference type="SUPFAM" id="SSF54001">
    <property type="entry name" value="Cysteine proteinases"/>
    <property type="match status" value="1"/>
</dbReference>
<evidence type="ECO:0000256" key="1">
    <source>
        <dbReference type="ARBA" id="ARBA00007074"/>
    </source>
</evidence>
<keyword evidence="7" id="KW-1185">Reference proteome</keyword>
<dbReference type="PANTHER" id="PTHR47359:SF3">
    <property type="entry name" value="NLP_P60 DOMAIN-CONTAINING PROTEIN-RELATED"/>
    <property type="match status" value="1"/>
</dbReference>
<evidence type="ECO:0000256" key="3">
    <source>
        <dbReference type="ARBA" id="ARBA00022801"/>
    </source>
</evidence>